<comment type="pathway">
    <text evidence="2">Amino-acid biosynthesis; L-threonine biosynthesis; L-threonine from L-aspartate: step 3/5.</text>
</comment>
<dbReference type="InterPro" id="IPR022697">
    <property type="entry name" value="HDH_short"/>
</dbReference>
<evidence type="ECO:0000256" key="8">
    <source>
        <dbReference type="ARBA" id="ARBA00022697"/>
    </source>
</evidence>
<dbReference type="InterPro" id="IPR001342">
    <property type="entry name" value="HDH_cat"/>
</dbReference>
<evidence type="ECO:0000256" key="12">
    <source>
        <dbReference type="ARBA" id="ARBA00048841"/>
    </source>
</evidence>
<keyword evidence="8" id="KW-0791">Threonine biosynthesis</keyword>
<comment type="similarity">
    <text evidence="4">Belongs to the homoserine dehydrogenase family.</text>
</comment>
<evidence type="ECO:0000313" key="19">
    <source>
        <dbReference type="Proteomes" id="UP000663827"/>
    </source>
</evidence>
<dbReference type="UniPathway" id="UPA00050">
    <property type="reaction ID" value="UER00063"/>
</dbReference>
<feature type="binding site" evidence="15">
    <location>
        <position position="110"/>
    </location>
    <ligand>
        <name>NADPH</name>
        <dbReference type="ChEBI" id="CHEBI:57783"/>
    </ligand>
</feature>
<comment type="pathway">
    <text evidence="3">Amino-acid biosynthesis; L-methionine biosynthesis via de novo pathway; L-homoserine from L-aspartate: step 3/3.</text>
</comment>
<dbReference type="GO" id="GO:0009090">
    <property type="term" value="P:homoserine biosynthetic process"/>
    <property type="evidence" value="ECO:0007669"/>
    <property type="project" value="TreeGrafter"/>
</dbReference>
<evidence type="ECO:0000256" key="3">
    <source>
        <dbReference type="ARBA" id="ARBA00005062"/>
    </source>
</evidence>
<evidence type="ECO:0000256" key="11">
    <source>
        <dbReference type="ARBA" id="ARBA00023167"/>
    </source>
</evidence>
<dbReference type="Pfam" id="PF00742">
    <property type="entry name" value="Homoserine_dh"/>
    <property type="match status" value="1"/>
</dbReference>
<evidence type="ECO:0000256" key="2">
    <source>
        <dbReference type="ARBA" id="ARBA00005056"/>
    </source>
</evidence>
<dbReference type="Proteomes" id="UP000663827">
    <property type="component" value="Unassembled WGS sequence"/>
</dbReference>
<dbReference type="Gene3D" id="3.30.360.10">
    <property type="entry name" value="Dihydrodipicolinate Reductase, domain 2"/>
    <property type="match status" value="1"/>
</dbReference>
<dbReference type="SUPFAM" id="SSF51735">
    <property type="entry name" value="NAD(P)-binding Rossmann-fold domains"/>
    <property type="match status" value="1"/>
</dbReference>
<dbReference type="EMBL" id="CAJNJQ010002588">
    <property type="protein sequence ID" value="CAE7180295.1"/>
    <property type="molecule type" value="Genomic_DNA"/>
</dbReference>
<name>A0A8H3E7R0_9AGAM</name>
<feature type="active site" description="Proton donor" evidence="14">
    <location>
        <position position="217"/>
    </location>
</feature>
<dbReference type="GO" id="GO:0004412">
    <property type="term" value="F:homoserine dehydrogenase activity"/>
    <property type="evidence" value="ECO:0007669"/>
    <property type="project" value="UniProtKB-EC"/>
</dbReference>
<comment type="function">
    <text evidence="13">Catalyzes the conversion of L-aspartate-beta-semialdehyde (L-Asa) to L-homoserine (L-Hse), the third step in the biosynthesis of amino acids that derive from aspartate (the aspartate family of amino acids), including methioinine and threonine, the latter of which is a precursor to isoleucine; production of homoserine leads to a branch-point in the pathway as it can either be O-phosphorylated for processing to threonine, or O-acylated for processing to methionine.</text>
</comment>
<comment type="catalytic activity">
    <reaction evidence="12">
        <text>L-homoserine + NADP(+) = L-aspartate 4-semialdehyde + NADPH + H(+)</text>
        <dbReference type="Rhea" id="RHEA:15761"/>
        <dbReference type="ChEBI" id="CHEBI:15378"/>
        <dbReference type="ChEBI" id="CHEBI:57476"/>
        <dbReference type="ChEBI" id="CHEBI:57783"/>
        <dbReference type="ChEBI" id="CHEBI:58349"/>
        <dbReference type="ChEBI" id="CHEBI:537519"/>
        <dbReference type="EC" id="1.1.1.3"/>
    </reaction>
    <physiologicalReaction direction="right-to-left" evidence="12">
        <dbReference type="Rhea" id="RHEA:15763"/>
    </physiologicalReaction>
</comment>
<evidence type="ECO:0000256" key="13">
    <source>
        <dbReference type="ARBA" id="ARBA00059589"/>
    </source>
</evidence>
<keyword evidence="11" id="KW-0486">Methionine biosynthesis</keyword>
<evidence type="ECO:0000256" key="15">
    <source>
        <dbReference type="PIRSR" id="PIRSR036497-2"/>
    </source>
</evidence>
<evidence type="ECO:0000256" key="7">
    <source>
        <dbReference type="ARBA" id="ARBA00022605"/>
    </source>
</evidence>
<feature type="domain" description="Aspartate/homoserine dehydrogenase NAD-binding" evidence="17">
    <location>
        <begin position="9"/>
        <end position="135"/>
    </location>
</feature>
<dbReference type="Gene3D" id="3.40.50.720">
    <property type="entry name" value="NAD(P)-binding Rossmann-like Domain"/>
    <property type="match status" value="1"/>
</dbReference>
<evidence type="ECO:0000256" key="10">
    <source>
        <dbReference type="ARBA" id="ARBA00023002"/>
    </source>
</evidence>
<feature type="binding site" evidence="15">
    <location>
        <begin position="9"/>
        <end position="14"/>
    </location>
    <ligand>
        <name>NADP(+)</name>
        <dbReference type="ChEBI" id="CHEBI:58349"/>
    </ligand>
</feature>
<dbReference type="GO" id="GO:0009086">
    <property type="term" value="P:methionine biosynthetic process"/>
    <property type="evidence" value="ECO:0007669"/>
    <property type="project" value="UniProtKB-KW"/>
</dbReference>
<proteinExistence type="inferred from homology"/>
<feature type="binding site" evidence="15">
    <location>
        <position position="86"/>
    </location>
    <ligand>
        <name>NADPH</name>
        <dbReference type="ChEBI" id="CHEBI:57783"/>
    </ligand>
</feature>
<evidence type="ECO:0000256" key="9">
    <source>
        <dbReference type="ARBA" id="ARBA00022857"/>
    </source>
</evidence>
<dbReference type="GO" id="GO:0009088">
    <property type="term" value="P:threonine biosynthetic process"/>
    <property type="evidence" value="ECO:0007669"/>
    <property type="project" value="UniProtKB-UniPathway"/>
</dbReference>
<keyword evidence="7" id="KW-0028">Amino-acid biosynthesis</keyword>
<feature type="domain" description="Homoserine dehydrogenase catalytic" evidence="16">
    <location>
        <begin position="145"/>
        <end position="353"/>
    </location>
</feature>
<dbReference type="InterPro" id="IPR011147">
    <property type="entry name" value="Bifunc_Aspkin/hSer_DH"/>
</dbReference>
<dbReference type="EC" id="1.1.1.3" evidence="5"/>
<comment type="caution">
    <text evidence="18">The sequence shown here is derived from an EMBL/GenBank/DDBJ whole genome shotgun (WGS) entry which is preliminary data.</text>
</comment>
<protein>
    <recommendedName>
        <fullName evidence="6">Homoserine dehydrogenase</fullName>
        <ecNumber evidence="5">1.1.1.3</ecNumber>
    </recommendedName>
</protein>
<evidence type="ECO:0000256" key="6">
    <source>
        <dbReference type="ARBA" id="ARBA00013376"/>
    </source>
</evidence>
<dbReference type="PANTHER" id="PTHR43070">
    <property type="match status" value="1"/>
</dbReference>
<evidence type="ECO:0000256" key="1">
    <source>
        <dbReference type="ARBA" id="ARBA00001920"/>
    </source>
</evidence>
<dbReference type="PANTHER" id="PTHR43070:SF5">
    <property type="entry name" value="HOMOSERINE DEHYDROGENASE"/>
    <property type="match status" value="1"/>
</dbReference>
<evidence type="ECO:0000313" key="18">
    <source>
        <dbReference type="EMBL" id="CAE7180295.1"/>
    </source>
</evidence>
<gene>
    <name evidence="18" type="ORF">RDB_LOCUS115908</name>
</gene>
<reference evidence="18" key="1">
    <citation type="submission" date="2021-01" db="EMBL/GenBank/DDBJ databases">
        <authorList>
            <person name="Kaushik A."/>
        </authorList>
    </citation>
    <scope>NUCLEOTIDE SEQUENCE</scope>
    <source>
        <strain evidence="18">AG5</strain>
    </source>
</reference>
<comment type="cofactor">
    <cofactor evidence="1">
        <name>a metal cation</name>
        <dbReference type="ChEBI" id="CHEBI:25213"/>
    </cofactor>
</comment>
<dbReference type="InterPro" id="IPR036291">
    <property type="entry name" value="NAD(P)-bd_dom_sf"/>
</dbReference>
<dbReference type="GO" id="GO:0050661">
    <property type="term" value="F:NADP binding"/>
    <property type="evidence" value="ECO:0007669"/>
    <property type="project" value="InterPro"/>
</dbReference>
<feature type="binding site" evidence="15">
    <location>
        <position position="202"/>
    </location>
    <ligand>
        <name>L-homoserine</name>
        <dbReference type="ChEBI" id="CHEBI:57476"/>
    </ligand>
</feature>
<evidence type="ECO:0000256" key="5">
    <source>
        <dbReference type="ARBA" id="ARBA00013213"/>
    </source>
</evidence>
<evidence type="ECO:0000259" key="17">
    <source>
        <dbReference type="Pfam" id="PF03447"/>
    </source>
</evidence>
<evidence type="ECO:0000256" key="14">
    <source>
        <dbReference type="PIRSR" id="PIRSR036497-1"/>
    </source>
</evidence>
<keyword evidence="10" id="KW-0560">Oxidoreductase</keyword>
<dbReference type="FunFam" id="3.30.360.10:FF:000006">
    <property type="entry name" value="Bifunctional aspartokinase/homoserine dehydrogenase"/>
    <property type="match status" value="1"/>
</dbReference>
<evidence type="ECO:0000259" key="16">
    <source>
        <dbReference type="Pfam" id="PF00742"/>
    </source>
</evidence>
<organism evidence="18 19">
    <name type="scientific">Rhizoctonia solani</name>
    <dbReference type="NCBI Taxonomy" id="456999"/>
    <lineage>
        <taxon>Eukaryota</taxon>
        <taxon>Fungi</taxon>
        <taxon>Dikarya</taxon>
        <taxon>Basidiomycota</taxon>
        <taxon>Agaricomycotina</taxon>
        <taxon>Agaricomycetes</taxon>
        <taxon>Cantharellales</taxon>
        <taxon>Ceratobasidiaceae</taxon>
        <taxon>Rhizoctonia</taxon>
    </lineage>
</organism>
<dbReference type="AlphaFoldDB" id="A0A8H3E7R0"/>
<evidence type="ECO:0000256" key="4">
    <source>
        <dbReference type="ARBA" id="ARBA00006753"/>
    </source>
</evidence>
<dbReference type="SUPFAM" id="SSF55347">
    <property type="entry name" value="Glyceraldehyde-3-phosphate dehydrogenase-like, C-terminal domain"/>
    <property type="match status" value="1"/>
</dbReference>
<dbReference type="Pfam" id="PF03447">
    <property type="entry name" value="NAD_binding_3"/>
    <property type="match status" value="1"/>
</dbReference>
<keyword evidence="9 15" id="KW-0521">NADP</keyword>
<sequence length="355" mass="37327">MPINVAIVGVGLVGSETISQLARLSQFRIVALSNSKKLLFNPSGVSLSSWKSDLASSDSKPDLDQLVRSLAHLRAQGDKVALVDNTSSDVVAGLYPTFLSAGIDVVTPNKKAFSSDLGLYQRIKDASAQSGARYLNESTVGAGLPILSTLKDLIATGDKVIKIEGVLSGTLSYIFNEYSKSGGGDAAFSSIVKIAREKGYTEPHPGDDLNGADVARKLTILSRMIPELASALPEGYKSVSITSLVPDALADVTSGDEFVARLPDFDAEKAKLRDEAMNEGKVLRYAGVIDVKSGTIKAALEKYPIDHAFATALGGSDNIIAFHTERYSPRPLIVQGAGAGAAVTAMGVVSDLLKL</sequence>
<accession>A0A8H3E7R0</accession>
<dbReference type="InterPro" id="IPR005106">
    <property type="entry name" value="Asp/hSer_DH_NAD-bd"/>
</dbReference>
<dbReference type="PIRSF" id="PIRSF036497">
    <property type="entry name" value="HDH_short"/>
    <property type="match status" value="1"/>
</dbReference>
<dbReference type="UniPathway" id="UPA00051">
    <property type="reaction ID" value="UER00465"/>
</dbReference>